<proteinExistence type="predicted"/>
<accession>A0A1E7FL38</accession>
<keyword evidence="4" id="KW-1185">Reference proteome</keyword>
<dbReference type="Proteomes" id="UP000095751">
    <property type="component" value="Unassembled WGS sequence"/>
</dbReference>
<evidence type="ECO:0000313" key="3">
    <source>
        <dbReference type="EMBL" id="OEU18513.1"/>
    </source>
</evidence>
<dbReference type="PANTHER" id="PTHR47611:SF3">
    <property type="entry name" value="HAT C-TERMINAL DIMERISATION DOMAIN-CONTAINING PROTEIN"/>
    <property type="match status" value="1"/>
</dbReference>
<dbReference type="InterPro" id="IPR008906">
    <property type="entry name" value="HATC_C_dom"/>
</dbReference>
<dbReference type="KEGG" id="fcy:FRACYDRAFT_236789"/>
<dbReference type="InterPro" id="IPR012337">
    <property type="entry name" value="RNaseH-like_sf"/>
</dbReference>
<dbReference type="PANTHER" id="PTHR47611">
    <property type="entry name" value="HAT DIMERISATION DOMAIN, C-TERMINAL"/>
    <property type="match status" value="1"/>
</dbReference>
<dbReference type="InParanoid" id="A0A1E7FL38"/>
<evidence type="ECO:0000313" key="4">
    <source>
        <dbReference type="Proteomes" id="UP000095751"/>
    </source>
</evidence>
<dbReference type="GO" id="GO:0046983">
    <property type="term" value="F:protein dimerization activity"/>
    <property type="evidence" value="ECO:0007669"/>
    <property type="project" value="InterPro"/>
</dbReference>
<feature type="domain" description="HAT C-terminal dimerisation" evidence="2">
    <location>
        <begin position="87"/>
        <end position="166"/>
    </location>
</feature>
<organism evidence="3 4">
    <name type="scientific">Fragilariopsis cylindrus CCMP1102</name>
    <dbReference type="NCBI Taxonomy" id="635003"/>
    <lineage>
        <taxon>Eukaryota</taxon>
        <taxon>Sar</taxon>
        <taxon>Stramenopiles</taxon>
        <taxon>Ochrophyta</taxon>
        <taxon>Bacillariophyta</taxon>
        <taxon>Bacillariophyceae</taxon>
        <taxon>Bacillariophycidae</taxon>
        <taxon>Bacillariales</taxon>
        <taxon>Bacillariaceae</taxon>
        <taxon>Fragilariopsis</taxon>
    </lineage>
</organism>
<name>A0A1E7FL38_9STRA</name>
<feature type="region of interest" description="Disordered" evidence="1">
    <location>
        <begin position="26"/>
        <end position="45"/>
    </location>
</feature>
<dbReference type="AlphaFoldDB" id="A0A1E7FL38"/>
<dbReference type="OrthoDB" id="107412at2759"/>
<dbReference type="Pfam" id="PF05699">
    <property type="entry name" value="Dimer_Tnp_hAT"/>
    <property type="match status" value="1"/>
</dbReference>
<protein>
    <submittedName>
        <fullName evidence="3">HATC-domain-containing protein</fullName>
    </submittedName>
</protein>
<evidence type="ECO:0000256" key="1">
    <source>
        <dbReference type="SAM" id="MobiDB-lite"/>
    </source>
</evidence>
<sequence>MGVSDGSKLTLNDYILDLMVDATVVGNDDSDSDNSDDNSNSNNQEACVVGGEENAMTRIIQENVLLGDDSDSVLSATDIRQGCEDELLKYKRYVPRVPIRNRFRDPIAWWKKYDTRFPRLAALAHKYLSIQATSAPSERIFSLASRIIEDRRTGLDPILAGQLLYVGFNYNWYMEQIEE</sequence>
<dbReference type="SUPFAM" id="SSF53098">
    <property type="entry name" value="Ribonuclease H-like"/>
    <property type="match status" value="1"/>
</dbReference>
<gene>
    <name evidence="3" type="ORF">FRACYDRAFT_236789</name>
</gene>
<evidence type="ECO:0000259" key="2">
    <source>
        <dbReference type="Pfam" id="PF05699"/>
    </source>
</evidence>
<dbReference type="EMBL" id="KV784356">
    <property type="protein sequence ID" value="OEU18513.1"/>
    <property type="molecule type" value="Genomic_DNA"/>
</dbReference>
<reference evidence="3 4" key="1">
    <citation type="submission" date="2016-09" db="EMBL/GenBank/DDBJ databases">
        <title>Extensive genetic diversity and differential bi-allelic expression allows diatom success in the polar Southern Ocean.</title>
        <authorList>
            <consortium name="DOE Joint Genome Institute"/>
            <person name="Mock T."/>
            <person name="Otillar R.P."/>
            <person name="Strauss J."/>
            <person name="Dupont C."/>
            <person name="Frickenhaus S."/>
            <person name="Maumus F."/>
            <person name="Mcmullan M."/>
            <person name="Sanges R."/>
            <person name="Schmutz J."/>
            <person name="Toseland A."/>
            <person name="Valas R."/>
            <person name="Veluchamy A."/>
            <person name="Ward B.J."/>
            <person name="Allen A."/>
            <person name="Barry K."/>
            <person name="Falciatore A."/>
            <person name="Ferrante M."/>
            <person name="Fortunato A.E."/>
            <person name="Gloeckner G."/>
            <person name="Gruber A."/>
            <person name="Hipkin R."/>
            <person name="Janech M."/>
            <person name="Kroth P."/>
            <person name="Leese F."/>
            <person name="Lindquist E."/>
            <person name="Lyon B.R."/>
            <person name="Martin J."/>
            <person name="Mayer C."/>
            <person name="Parker M."/>
            <person name="Quesneville H."/>
            <person name="Raymond J."/>
            <person name="Uhlig C."/>
            <person name="Valentin K.U."/>
            <person name="Worden A.Z."/>
            <person name="Armbrust E.V."/>
            <person name="Bowler C."/>
            <person name="Green B."/>
            <person name="Moulton V."/>
            <person name="Van Oosterhout C."/>
            <person name="Grigoriev I."/>
        </authorList>
    </citation>
    <scope>NUCLEOTIDE SEQUENCE [LARGE SCALE GENOMIC DNA]</scope>
    <source>
        <strain evidence="3 4">CCMP1102</strain>
    </source>
</reference>